<dbReference type="Gene3D" id="2.120.10.30">
    <property type="entry name" value="TolB, C-terminal domain"/>
    <property type="match status" value="1"/>
</dbReference>
<keyword evidence="2" id="KW-1185">Reference proteome</keyword>
<dbReference type="InterPro" id="IPR011042">
    <property type="entry name" value="6-blade_b-propeller_TolB-like"/>
</dbReference>
<dbReference type="SUPFAM" id="SSF63829">
    <property type="entry name" value="Calcium-dependent phosphotriesterase"/>
    <property type="match status" value="1"/>
</dbReference>
<sequence length="377" mass="41534">MRRLFFLKSDSEQTNKRTINSFYSMKDVNVTGRRPGGSELLALDIDNPGDDGLFNFRAIKPVGHYVGATGNSDLDLLGYDAEILDDGTTRFYFINQRPPVGIYNKIIDASKIGANSTIEIFEMKKGQDNMQHVRTIFSNEIWTPNRVAALGDKSGAFLVTNDHSVKVGWRRKLDYFIGGGNVAYCNATGHCHAAYNGNENDSTSTPPSSPDESKYATLLKQPSKFLPKSKLKFPNGLTRNSDGLFYVPSAIDGKIRVFALQPDKKLLLIDTIDVGMPLDNISPDVNGDIYAAGFPNLYQSGKGFDDPYNEISPVTIWRISKRAGGASGDGGRRYEVEKVIEDRESKVLGGSTTVRHDVRTGRLFVSGELLSSSCETF</sequence>
<gene>
    <name evidence="1" type="ORF">GMOD_00000086</name>
</gene>
<dbReference type="OrthoDB" id="5307922at2759"/>
<dbReference type="EMBL" id="KE747824">
    <property type="protein sequence ID" value="RMZ70047.1"/>
    <property type="molecule type" value="Genomic_DNA"/>
</dbReference>
<reference evidence="1 2" key="1">
    <citation type="journal article" date="2014" name="PLoS ONE">
        <title>De novo Genome Assembly of the Fungal Plant Pathogen Pyrenophora semeniperda.</title>
        <authorList>
            <person name="Soliai M.M."/>
            <person name="Meyer S.E."/>
            <person name="Udall J.A."/>
            <person name="Elzinga D.E."/>
            <person name="Hermansen R.A."/>
            <person name="Bodily P.M."/>
            <person name="Hart A.A."/>
            <person name="Coleman C.E."/>
        </authorList>
    </citation>
    <scope>NUCLEOTIDE SEQUENCE [LARGE SCALE GENOMIC DNA]</scope>
    <source>
        <strain evidence="1 2">CCB06</strain>
        <tissue evidence="1">Mycelium</tissue>
    </source>
</reference>
<dbReference type="InterPro" id="IPR051288">
    <property type="entry name" value="Serum_paraoxonase/arylesterase"/>
</dbReference>
<dbReference type="PANTHER" id="PTHR11799:SF20">
    <property type="entry name" value="SMP-30_GLUCONOLACTONASE_LRE-LIKE REGION DOMAIN-CONTAINING PROTEIN"/>
    <property type="match status" value="1"/>
</dbReference>
<protein>
    <submittedName>
        <fullName evidence="1">Serum paraoxonase arylesterase</fullName>
    </submittedName>
</protein>
<dbReference type="Proteomes" id="UP000265663">
    <property type="component" value="Unassembled WGS sequence"/>
</dbReference>
<evidence type="ECO:0000313" key="1">
    <source>
        <dbReference type="EMBL" id="RMZ70047.1"/>
    </source>
</evidence>
<proteinExistence type="predicted"/>
<evidence type="ECO:0000313" key="2">
    <source>
        <dbReference type="Proteomes" id="UP000265663"/>
    </source>
</evidence>
<organism evidence="1 2">
    <name type="scientific">Pyrenophora seminiperda CCB06</name>
    <dbReference type="NCBI Taxonomy" id="1302712"/>
    <lineage>
        <taxon>Eukaryota</taxon>
        <taxon>Fungi</taxon>
        <taxon>Dikarya</taxon>
        <taxon>Ascomycota</taxon>
        <taxon>Pezizomycotina</taxon>
        <taxon>Dothideomycetes</taxon>
        <taxon>Pleosporomycetidae</taxon>
        <taxon>Pleosporales</taxon>
        <taxon>Pleosporineae</taxon>
        <taxon>Pleosporaceae</taxon>
        <taxon>Pyrenophora</taxon>
    </lineage>
</organism>
<dbReference type="AlphaFoldDB" id="A0A3M7M6C0"/>
<name>A0A3M7M6C0_9PLEO</name>
<dbReference type="PANTHER" id="PTHR11799">
    <property type="entry name" value="PARAOXONASE"/>
    <property type="match status" value="1"/>
</dbReference>
<accession>A0A3M7M6C0</accession>